<sequence>MELSTPSRLFAGWGSASLHLQQGPGARRHADRREAWTPWKPGIQSAFAAACLGLPLRRSGCALALRRRTAARAAPLLVLDDASLKLKVILLERGASGRDSDVLVGEVGDDNTDDWKPVRLQATDEGKWEDAEAEVSLTMSDSELFASLCPAREPATDFGMMAPSWPRVISSSLGPWPLKGPGYVLFDAQRLGEVAERLSEGRGPVVLPGGAELLDLPSTVMVQDLFPCLMGSSLPDVFGAELDSPQLTYEELLQVCPLGGTGAVDLTRVTRVADGRVVDLGEQPFNMQYMSRRWSRGAVIKAVGKNGVAERSGIKVGDIIVTINGEAVLNATLERVEELLAADLPVRLEVAQPVLEEPLYIREASTELLTRLADDASEKAAAELLPKVSELMDGFRMNDALPQVFAGDGGSASHVHMDLVPMVQMCHVVHGIKIFGVDATCGDEVKPWVTRFRGPSADAEVALHVDQPIEQEHAEWLASRGVSIAVCGPGDVMLFWGGNPHFGANGLGAGPCVKNEVKKDYVAGFKRSSLYAMDWAGDKLLVAAKDGPGIRLQDVERGEEERSWPGEWMSIRTDPNDPRIAAAVAWNGKFKIFDTRSSSSSVFDVDLKKTAPNMRDFLHLCWSPDSKNIALSNRNDQIYLLNLKTPKGDNCLKLGSSKSLNVEVNQMAYTPSGESLWVAAGGTPGKIHIFPSHTLQSCEDQVIAHNWTAISMACDPTGHYMCTGGADGLICVWEHRQPLCLRCFLHPGQVITNVDFNYNGSLIAWGTGAGERSLTLMGSNTAIPYYQDLTPATVTFLRWHSSKNVLAYSLNASQMPEDRPHRDRRGYNKDTPIIQLLKEFSNVEFVVVDVDKSEEIADSASIDAVPTFLVFKGDAQVGELVGADEVKLKELIQQQK</sequence>
<dbReference type="Proteomes" id="UP000186817">
    <property type="component" value="Unassembled WGS sequence"/>
</dbReference>
<dbReference type="CDD" id="cd00136">
    <property type="entry name" value="PDZ_canonical"/>
    <property type="match status" value="1"/>
</dbReference>
<dbReference type="PROSITE" id="PS50082">
    <property type="entry name" value="WD_REPEATS_2"/>
    <property type="match status" value="1"/>
</dbReference>
<organism evidence="6 7">
    <name type="scientific">Symbiodinium microadriaticum</name>
    <name type="common">Dinoflagellate</name>
    <name type="synonym">Zooxanthella microadriatica</name>
    <dbReference type="NCBI Taxonomy" id="2951"/>
    <lineage>
        <taxon>Eukaryota</taxon>
        <taxon>Sar</taxon>
        <taxon>Alveolata</taxon>
        <taxon>Dinophyceae</taxon>
        <taxon>Suessiales</taxon>
        <taxon>Symbiodiniaceae</taxon>
        <taxon>Symbiodinium</taxon>
    </lineage>
</organism>
<reference evidence="6 7" key="1">
    <citation type="submission" date="2016-02" db="EMBL/GenBank/DDBJ databases">
        <title>Genome analysis of coral dinoflagellate symbionts highlights evolutionary adaptations to a symbiotic lifestyle.</title>
        <authorList>
            <person name="Aranda M."/>
            <person name="Li Y."/>
            <person name="Liew Y.J."/>
            <person name="Baumgarten S."/>
            <person name="Simakov O."/>
            <person name="Wilson M."/>
            <person name="Piel J."/>
            <person name="Ashoor H."/>
            <person name="Bougouffa S."/>
            <person name="Bajic V.B."/>
            <person name="Ryu T."/>
            <person name="Ravasi T."/>
            <person name="Bayer T."/>
            <person name="Micklem G."/>
            <person name="Kim H."/>
            <person name="Bhak J."/>
            <person name="Lajeunesse T.C."/>
            <person name="Voolstra C.R."/>
        </authorList>
    </citation>
    <scope>NUCLEOTIDE SEQUENCE [LARGE SCALE GENOMIC DNA]</scope>
    <source>
        <strain evidence="6 7">CCMP2467</strain>
    </source>
</reference>
<comment type="caution">
    <text evidence="6">The sequence shown here is derived from an EMBL/GenBank/DDBJ whole genome shotgun (WGS) entry which is preliminary data.</text>
</comment>
<dbReference type="Pfam" id="PF17820">
    <property type="entry name" value="PDZ_6"/>
    <property type="match status" value="1"/>
</dbReference>
<comment type="similarity">
    <text evidence="3">Belongs to the THOC3 family.</text>
</comment>
<keyword evidence="1 4" id="KW-0853">WD repeat</keyword>
<dbReference type="CDD" id="cd02947">
    <property type="entry name" value="TRX_family"/>
    <property type="match status" value="1"/>
</dbReference>
<dbReference type="InterPro" id="IPR040132">
    <property type="entry name" value="Tex1/THOC3"/>
</dbReference>
<dbReference type="SUPFAM" id="SSF50156">
    <property type="entry name" value="PDZ domain-like"/>
    <property type="match status" value="1"/>
</dbReference>
<dbReference type="Gene3D" id="2.30.42.10">
    <property type="match status" value="1"/>
</dbReference>
<dbReference type="OrthoDB" id="340259at2759"/>
<dbReference type="SMART" id="SM00320">
    <property type="entry name" value="WD40"/>
    <property type="match status" value="3"/>
</dbReference>
<dbReference type="InterPro" id="IPR001680">
    <property type="entry name" value="WD40_rpt"/>
</dbReference>
<dbReference type="PROSITE" id="PS50106">
    <property type="entry name" value="PDZ"/>
    <property type="match status" value="1"/>
</dbReference>
<dbReference type="PANTHER" id="PTHR22839:SF0">
    <property type="entry name" value="THO COMPLEX SUBUNIT 3"/>
    <property type="match status" value="1"/>
</dbReference>
<dbReference type="Gene3D" id="2.130.10.10">
    <property type="entry name" value="YVTN repeat-like/Quinoprotein amine dehydrogenase"/>
    <property type="match status" value="2"/>
</dbReference>
<name>A0A1Q9DZI3_SYMMI</name>
<dbReference type="InterPro" id="IPR036249">
    <property type="entry name" value="Thioredoxin-like_sf"/>
</dbReference>
<evidence type="ECO:0000256" key="3">
    <source>
        <dbReference type="ARBA" id="ARBA00046343"/>
    </source>
</evidence>
<dbReference type="InterPro" id="IPR001478">
    <property type="entry name" value="PDZ"/>
</dbReference>
<evidence type="ECO:0000256" key="1">
    <source>
        <dbReference type="ARBA" id="ARBA00022574"/>
    </source>
</evidence>
<evidence type="ECO:0000256" key="4">
    <source>
        <dbReference type="PROSITE-ProRule" id="PRU00221"/>
    </source>
</evidence>
<dbReference type="GO" id="GO:0006406">
    <property type="term" value="P:mRNA export from nucleus"/>
    <property type="evidence" value="ECO:0007669"/>
    <property type="project" value="InterPro"/>
</dbReference>
<dbReference type="GO" id="GO:0000445">
    <property type="term" value="C:THO complex part of transcription export complex"/>
    <property type="evidence" value="ECO:0007669"/>
    <property type="project" value="TreeGrafter"/>
</dbReference>
<evidence type="ECO:0000313" key="6">
    <source>
        <dbReference type="EMBL" id="OLQ00557.1"/>
    </source>
</evidence>
<dbReference type="SUPFAM" id="SSF52833">
    <property type="entry name" value="Thioredoxin-like"/>
    <property type="match status" value="1"/>
</dbReference>
<evidence type="ECO:0000313" key="7">
    <source>
        <dbReference type="Proteomes" id="UP000186817"/>
    </source>
</evidence>
<dbReference type="EMBL" id="LSRX01000323">
    <property type="protein sequence ID" value="OLQ00557.1"/>
    <property type="molecule type" value="Genomic_DNA"/>
</dbReference>
<keyword evidence="7" id="KW-1185">Reference proteome</keyword>
<keyword evidence="2" id="KW-0677">Repeat</keyword>
<dbReference type="InterPro" id="IPR013766">
    <property type="entry name" value="Thioredoxin_domain"/>
</dbReference>
<feature type="domain" description="PDZ" evidence="5">
    <location>
        <begin position="263"/>
        <end position="340"/>
    </location>
</feature>
<dbReference type="SMART" id="SM00228">
    <property type="entry name" value="PDZ"/>
    <property type="match status" value="1"/>
</dbReference>
<proteinExistence type="inferred from homology"/>
<evidence type="ECO:0000259" key="5">
    <source>
        <dbReference type="PROSITE" id="PS50106"/>
    </source>
</evidence>
<dbReference type="PANTHER" id="PTHR22839">
    <property type="entry name" value="THO COMPLEX SUBUNIT 3 THO3"/>
    <property type="match status" value="1"/>
</dbReference>
<dbReference type="InterPro" id="IPR015943">
    <property type="entry name" value="WD40/YVTN_repeat-like_dom_sf"/>
</dbReference>
<dbReference type="Pfam" id="PF00400">
    <property type="entry name" value="WD40"/>
    <property type="match status" value="1"/>
</dbReference>
<dbReference type="InterPro" id="IPR036034">
    <property type="entry name" value="PDZ_sf"/>
</dbReference>
<dbReference type="InterPro" id="IPR041489">
    <property type="entry name" value="PDZ_6"/>
</dbReference>
<dbReference type="Pfam" id="PF00085">
    <property type="entry name" value="Thioredoxin"/>
    <property type="match status" value="1"/>
</dbReference>
<accession>A0A1Q9DZI3</accession>
<protein>
    <submittedName>
        <fullName evidence="6">THO complex subunit 3</fullName>
    </submittedName>
</protein>
<dbReference type="SUPFAM" id="SSF75011">
    <property type="entry name" value="3-carboxy-cis,cis-mucoante lactonizing enzyme"/>
    <property type="match status" value="1"/>
</dbReference>
<dbReference type="AlphaFoldDB" id="A0A1Q9DZI3"/>
<evidence type="ECO:0000256" key="2">
    <source>
        <dbReference type="ARBA" id="ARBA00022737"/>
    </source>
</evidence>
<gene>
    <name evidence="6" type="primary">THO3</name>
    <name evidence="6" type="ORF">AK812_SmicGene16743</name>
</gene>
<feature type="repeat" description="WD" evidence="4">
    <location>
        <begin position="702"/>
        <end position="734"/>
    </location>
</feature>
<dbReference type="Gene3D" id="3.40.30.10">
    <property type="entry name" value="Glutaredoxin"/>
    <property type="match status" value="1"/>
</dbReference>